<keyword evidence="5" id="KW-1185">Reference proteome</keyword>
<dbReference type="InterPro" id="IPR018946">
    <property type="entry name" value="PhoD-like_MPP"/>
</dbReference>
<dbReference type="Pfam" id="PF09423">
    <property type="entry name" value="PhoD"/>
    <property type="match status" value="1"/>
</dbReference>
<evidence type="ECO:0000256" key="1">
    <source>
        <dbReference type="SAM" id="SignalP"/>
    </source>
</evidence>
<protein>
    <submittedName>
        <fullName evidence="4">Alkaline phosphatase</fullName>
        <ecNumber evidence="4">3.1.4.4</ecNumber>
    </submittedName>
</protein>
<dbReference type="PANTHER" id="PTHR43606">
    <property type="entry name" value="PHOSPHATASE, PUTATIVE (AFU_ORTHOLOGUE AFUA_6G08710)-RELATED"/>
    <property type="match status" value="1"/>
</dbReference>
<dbReference type="InterPro" id="IPR029052">
    <property type="entry name" value="Metallo-depent_PP-like"/>
</dbReference>
<name>A0A379LWU9_9NOCA</name>
<sequence>MATTPFADHVSRRAVLRSSILAAGVAAFATTSQPAHASPAVFAHGVASGDPLPDAVILWTRVTPSPEATPGSGAGPDVSVSWELARSSTFDAVVSSGTVTASAVSDHTVKVDVRGLAPGSTYFYRFRAAGAVSPTGRTLTAPAHDAAVERLRFGVVSCSDWEGGFFSSYRHLAARDDLDAVVHLGDYLYEYAAGKFPVAGGRAVRAHLPAHEIVSLADYRIRHAQYKTDPDLQALHAKVPWIAVWDDHESANDAWAGGAENHDPLVEGDWAARRAASVQAYDEWMPVRTNAGRLYRRLRFGRLAELSILDLRSYRSQQVRGIGRQVDDPARTMTGRDQMEWLTAGLTTSPTRWQLIGNSVMFSPILLPPLDPRTTGALTALIGTPAGGVPFNTDQWDGYTADRRRLLDTITAAGLRNVVFLTGDIHTSWAMDVPVDAADYPGAGTVATEFVVPSVTSANIDELLGVPPRSTSPALETTATATNRHVRFVELDSHGYGVLDVAPDATQMEWFFIGDRTDPNTPARRVAGYRVADGATRIEPAAPLV</sequence>
<dbReference type="InterPro" id="IPR052900">
    <property type="entry name" value="Phospholipid_Metab_Enz"/>
</dbReference>
<dbReference type="AlphaFoldDB" id="A0A379LWU9"/>
<feature type="signal peptide" evidence="1">
    <location>
        <begin position="1"/>
        <end position="37"/>
    </location>
</feature>
<dbReference type="RefSeq" id="WP_064065001.1">
    <property type="nucleotide sequence ID" value="NZ_LPZN01000050.1"/>
</dbReference>
<dbReference type="OrthoDB" id="3497025at2"/>
<accession>A0A379LWU9</accession>
<dbReference type="Proteomes" id="UP000254569">
    <property type="component" value="Unassembled WGS sequence"/>
</dbReference>
<proteinExistence type="predicted"/>
<dbReference type="PANTHER" id="PTHR43606:SF2">
    <property type="entry name" value="ALKALINE PHOSPHATASE FAMILY PROTEIN (AFU_ORTHOLOGUE AFUA_5G03860)"/>
    <property type="match status" value="1"/>
</dbReference>
<dbReference type="EMBL" id="UGVI01000001">
    <property type="protein sequence ID" value="SUE13813.1"/>
    <property type="molecule type" value="Genomic_DNA"/>
</dbReference>
<dbReference type="EC" id="3.1.4.4" evidence="4"/>
<dbReference type="Gene3D" id="3.60.21.70">
    <property type="entry name" value="PhoD-like phosphatase"/>
    <property type="match status" value="1"/>
</dbReference>
<evidence type="ECO:0000259" key="2">
    <source>
        <dbReference type="Pfam" id="PF09423"/>
    </source>
</evidence>
<gene>
    <name evidence="4" type="primary">pld</name>
    <name evidence="4" type="ORF">NCTC13296_00641</name>
</gene>
<dbReference type="PROSITE" id="PS51318">
    <property type="entry name" value="TAT"/>
    <property type="match status" value="1"/>
</dbReference>
<dbReference type="SUPFAM" id="SSF56300">
    <property type="entry name" value="Metallo-dependent phosphatases"/>
    <property type="match status" value="1"/>
</dbReference>
<dbReference type="CDD" id="cd07389">
    <property type="entry name" value="MPP_PhoD"/>
    <property type="match status" value="1"/>
</dbReference>
<evidence type="ECO:0000313" key="4">
    <source>
        <dbReference type="EMBL" id="SUE13813.1"/>
    </source>
</evidence>
<keyword evidence="4" id="KW-0378">Hydrolase</keyword>
<organism evidence="4 5">
    <name type="scientific">Rhodococcus gordoniae</name>
    <dbReference type="NCBI Taxonomy" id="223392"/>
    <lineage>
        <taxon>Bacteria</taxon>
        <taxon>Bacillati</taxon>
        <taxon>Actinomycetota</taxon>
        <taxon>Actinomycetes</taxon>
        <taxon>Mycobacteriales</taxon>
        <taxon>Nocardiaceae</taxon>
        <taxon>Rhodococcus</taxon>
    </lineage>
</organism>
<dbReference type="InterPro" id="IPR038607">
    <property type="entry name" value="PhoD-like_sf"/>
</dbReference>
<feature type="domain" description="PhoD-like phosphatase metallophosphatase" evidence="2">
    <location>
        <begin position="153"/>
        <end position="510"/>
    </location>
</feature>
<dbReference type="InterPro" id="IPR006311">
    <property type="entry name" value="TAT_signal"/>
</dbReference>
<dbReference type="Pfam" id="PF16655">
    <property type="entry name" value="PhoD_N"/>
    <property type="match status" value="1"/>
</dbReference>
<evidence type="ECO:0000313" key="5">
    <source>
        <dbReference type="Proteomes" id="UP000254569"/>
    </source>
</evidence>
<dbReference type="GO" id="GO:0004630">
    <property type="term" value="F:phospholipase D activity"/>
    <property type="evidence" value="ECO:0007669"/>
    <property type="project" value="UniProtKB-EC"/>
</dbReference>
<evidence type="ECO:0000259" key="3">
    <source>
        <dbReference type="Pfam" id="PF16655"/>
    </source>
</evidence>
<feature type="chain" id="PRO_5016722514" evidence="1">
    <location>
        <begin position="38"/>
        <end position="545"/>
    </location>
</feature>
<feature type="domain" description="Phospholipase D N-terminal" evidence="3">
    <location>
        <begin position="44"/>
        <end position="140"/>
    </location>
</feature>
<keyword evidence="1" id="KW-0732">Signal</keyword>
<dbReference type="InterPro" id="IPR032093">
    <property type="entry name" value="PhoD_N"/>
</dbReference>
<reference evidence="4 5" key="1">
    <citation type="submission" date="2018-06" db="EMBL/GenBank/DDBJ databases">
        <authorList>
            <consortium name="Pathogen Informatics"/>
            <person name="Doyle S."/>
        </authorList>
    </citation>
    <scope>NUCLEOTIDE SEQUENCE [LARGE SCALE GENOMIC DNA]</scope>
    <source>
        <strain evidence="4 5">NCTC13296</strain>
    </source>
</reference>
<dbReference type="Gene3D" id="2.60.40.380">
    <property type="entry name" value="Purple acid phosphatase-like, N-terminal"/>
    <property type="match status" value="1"/>
</dbReference>